<reference evidence="1 2" key="1">
    <citation type="submission" date="2017-12" db="EMBL/GenBank/DDBJ databases">
        <title>Phylogenetic diversity of female urinary microbiome.</title>
        <authorList>
            <person name="Thomas-White K."/>
            <person name="Wolfe A.J."/>
        </authorList>
    </citation>
    <scope>NUCLEOTIDE SEQUENCE [LARGE SCALE GENOMIC DNA]</scope>
    <source>
        <strain evidence="1 2">UMB1298</strain>
    </source>
</reference>
<accession>A0A2I1P931</accession>
<protein>
    <submittedName>
        <fullName evidence="1">Acyl-CoA carboxylase subunit epsilon</fullName>
    </submittedName>
</protein>
<dbReference type="GO" id="GO:0003989">
    <property type="term" value="F:acetyl-CoA carboxylase activity"/>
    <property type="evidence" value="ECO:0007669"/>
    <property type="project" value="InterPro"/>
</dbReference>
<proteinExistence type="predicted"/>
<organism evidence="1 2">
    <name type="scientific">Kytococcus schroeteri</name>
    <dbReference type="NCBI Taxonomy" id="138300"/>
    <lineage>
        <taxon>Bacteria</taxon>
        <taxon>Bacillati</taxon>
        <taxon>Actinomycetota</taxon>
        <taxon>Actinomycetes</taxon>
        <taxon>Micrococcales</taxon>
        <taxon>Kytococcaceae</taxon>
        <taxon>Kytococcus</taxon>
    </lineage>
</organism>
<dbReference type="GO" id="GO:0004658">
    <property type="term" value="F:propionyl-CoA carboxylase activity"/>
    <property type="evidence" value="ECO:0007669"/>
    <property type="project" value="InterPro"/>
</dbReference>
<keyword evidence="2" id="KW-1185">Reference proteome</keyword>
<dbReference type="AlphaFoldDB" id="A0A2I1P931"/>
<dbReference type="EMBL" id="PKIZ01000018">
    <property type="protein sequence ID" value="PKZ41137.1"/>
    <property type="molecule type" value="Genomic_DNA"/>
</dbReference>
<dbReference type="Proteomes" id="UP000234206">
    <property type="component" value="Unassembled WGS sequence"/>
</dbReference>
<gene>
    <name evidence="1" type="ORF">CYJ76_09390</name>
</gene>
<sequence>MEDAASTAAADAAGTAGEPVVTLPADASAEEVAALTVVFSALGGGEAPAVERTNRWGVPGSGVRGAVVAGPGAWRASGLPR</sequence>
<dbReference type="InterPro" id="IPR032716">
    <property type="entry name" value="ACC_epsilon"/>
</dbReference>
<dbReference type="Pfam" id="PF13822">
    <property type="entry name" value="ACC_epsilon"/>
    <property type="match status" value="1"/>
</dbReference>
<name>A0A2I1P931_9MICO</name>
<comment type="caution">
    <text evidence="1">The sequence shown here is derived from an EMBL/GenBank/DDBJ whole genome shotgun (WGS) entry which is preliminary data.</text>
</comment>
<evidence type="ECO:0000313" key="1">
    <source>
        <dbReference type="EMBL" id="PKZ41137.1"/>
    </source>
</evidence>
<evidence type="ECO:0000313" key="2">
    <source>
        <dbReference type="Proteomes" id="UP000234206"/>
    </source>
</evidence>